<evidence type="ECO:0000313" key="1">
    <source>
        <dbReference type="EMBL" id="OUR76056.1"/>
    </source>
</evidence>
<evidence type="ECO:0000313" key="2">
    <source>
        <dbReference type="Proteomes" id="UP000243053"/>
    </source>
</evidence>
<dbReference type="Proteomes" id="UP000243053">
    <property type="component" value="Unassembled WGS sequence"/>
</dbReference>
<name>A0A1Y5E3T2_COLPS</name>
<comment type="caution">
    <text evidence="1">The sequence shown here is derived from an EMBL/GenBank/DDBJ whole genome shotgun (WGS) entry which is preliminary data.</text>
</comment>
<reference evidence="2" key="1">
    <citation type="journal article" date="2017" name="Proc. Natl. Acad. Sci. U.S.A.">
        <title>Simulation of Deepwater Horizon oil plume reveals substrate specialization within a complex community of hydrocarbon degraders.</title>
        <authorList>
            <person name="Hu P."/>
            <person name="Dubinsky E.A."/>
            <person name="Probst A.J."/>
            <person name="Wang J."/>
            <person name="Sieber C.M.K."/>
            <person name="Tom L.M."/>
            <person name="Gardinali P."/>
            <person name="Banfield J.F."/>
            <person name="Atlas R.M."/>
            <person name="Andersen G.L."/>
        </authorList>
    </citation>
    <scope>NUCLEOTIDE SEQUENCE [LARGE SCALE GENOMIC DNA]</scope>
</reference>
<gene>
    <name evidence="1" type="ORF">A9Q75_16980</name>
</gene>
<organism evidence="1 2">
    <name type="scientific">Colwellia psychrerythraea</name>
    <name type="common">Vibrio psychroerythus</name>
    <dbReference type="NCBI Taxonomy" id="28229"/>
    <lineage>
        <taxon>Bacteria</taxon>
        <taxon>Pseudomonadati</taxon>
        <taxon>Pseudomonadota</taxon>
        <taxon>Gammaproteobacteria</taxon>
        <taxon>Alteromonadales</taxon>
        <taxon>Colwelliaceae</taxon>
        <taxon>Colwellia</taxon>
    </lineage>
</organism>
<proteinExistence type="predicted"/>
<sequence length="244" mass="27553">MKKLKSSLTTTTSIILLSLLIVQNANSMGLRSFVALPIDKHGYVIRFSYEHLTGGDRDNLITSVAYGLSNDQAFLFEIPYKITPNDGRRFGDLSALYRHTVIQDDFFSGTSRLALLAGAIVPSDNDRNPAVQTGLVYTFFKDRYEFDIDILYQVGVDSRPDSGRYDLSWQYRLSPSVYPDWGIESELHVVTELNGRWQEGNEITHQVTIGLQLVNPTWIIEGGLVKNLSNNNELSVMLSTRLHF</sequence>
<protein>
    <submittedName>
        <fullName evidence="1">Uncharacterized protein</fullName>
    </submittedName>
</protein>
<accession>A0A1Y5E3T2</accession>
<dbReference type="AlphaFoldDB" id="A0A1Y5E3T2"/>
<dbReference type="EMBL" id="MAAF01000105">
    <property type="protein sequence ID" value="OUR76056.1"/>
    <property type="molecule type" value="Genomic_DNA"/>
</dbReference>